<protein>
    <recommendedName>
        <fullName evidence="3">Minor tail protein</fullName>
    </recommendedName>
</protein>
<dbReference type="Proteomes" id="UP000316777">
    <property type="component" value="Segment"/>
</dbReference>
<dbReference type="GeneID" id="64767004"/>
<accession>A0A514DDS8</accession>
<dbReference type="EMBL" id="MK937592">
    <property type="protein sequence ID" value="QDH91758.1"/>
    <property type="molecule type" value="Genomic_DNA"/>
</dbReference>
<gene>
    <name evidence="1" type="primary">83</name>
    <name evidence="1" type="ORF">SEA_PHRAPPUCCINO_83</name>
</gene>
<proteinExistence type="predicted"/>
<evidence type="ECO:0008006" key="3">
    <source>
        <dbReference type="Google" id="ProtNLM"/>
    </source>
</evidence>
<evidence type="ECO:0000313" key="1">
    <source>
        <dbReference type="EMBL" id="QDH91758.1"/>
    </source>
</evidence>
<reference evidence="1 2" key="1">
    <citation type="submission" date="2019-05" db="EMBL/GenBank/DDBJ databases">
        <authorList>
            <person name="Pope W.H."/>
            <person name="Garlena R.A."/>
            <person name="Russell D.A."/>
            <person name="Jacobs-Sera D."/>
            <person name="Hatfull G.F."/>
        </authorList>
    </citation>
    <scope>NUCLEOTIDE SEQUENCE [LARGE SCALE GENOMIC DNA]</scope>
</reference>
<keyword evidence="2" id="KW-1185">Reference proteome</keyword>
<organism evidence="1 2">
    <name type="scientific">Mycobacterium phage Phrappuccino</name>
    <dbReference type="NCBI Taxonomy" id="2591223"/>
    <lineage>
        <taxon>Viruses</taxon>
        <taxon>Duplodnaviria</taxon>
        <taxon>Heunggongvirae</taxon>
        <taxon>Uroviricota</taxon>
        <taxon>Caudoviricetes</taxon>
        <taxon>Phrappuccinovirus</taxon>
        <taxon>Phrappuccinovirus phrappuccino</taxon>
        <taxon>Phreappuccinovirus Phrappuccino</taxon>
    </lineage>
</organism>
<sequence length="412" mass="43591">MVGTPVGFSSGDTQPVAIMSVDPVNRQAIGLTRRRSEVTIDLRYHVGGLQVTPAVGEQWFIAQESTFYYRLISKIPYNAEEMNTEAEEGQVQVGSTGPLELHGSRVNIRGGVLTLGGVEYRSREGVLQYNSGTTEDPHWLPVAALTGPDGEALTTDNVVEGTTHLYFTTGRAAAAAPVQSVAGRTGNVTVTKADVGLSNVENIAVTALLAAKADLDGDGRVPSSQLPASGNPVRVYDDLASFPPSGLIGVLYIAADTRSIYLWDGESSYELFYTPGDGPANTDSLPEGTSNLYHTAERAAAAARTPEVLTLASTAAPIYNVEGIDHLEIVDLDTNIATMTAGMSGTPAHRQKLMIWIHALSTRSIFWGTGFRNSGVAALPTTAVANKTICIGVVYDATAEVWVCMAADPVGY</sequence>
<dbReference type="RefSeq" id="YP_010059772.1">
    <property type="nucleotide sequence ID" value="NC_054727.1"/>
</dbReference>
<dbReference type="KEGG" id="vg:64767004"/>
<evidence type="ECO:0000313" key="2">
    <source>
        <dbReference type="Proteomes" id="UP000316777"/>
    </source>
</evidence>
<name>A0A514DDS8_9CAUD</name>